<feature type="compositionally biased region" description="Basic and acidic residues" evidence="1">
    <location>
        <begin position="105"/>
        <end position="122"/>
    </location>
</feature>
<organism evidence="2 3">
    <name type="scientific">Lithocarpus litseifolius</name>
    <dbReference type="NCBI Taxonomy" id="425828"/>
    <lineage>
        <taxon>Eukaryota</taxon>
        <taxon>Viridiplantae</taxon>
        <taxon>Streptophyta</taxon>
        <taxon>Embryophyta</taxon>
        <taxon>Tracheophyta</taxon>
        <taxon>Spermatophyta</taxon>
        <taxon>Magnoliopsida</taxon>
        <taxon>eudicotyledons</taxon>
        <taxon>Gunneridae</taxon>
        <taxon>Pentapetalae</taxon>
        <taxon>rosids</taxon>
        <taxon>fabids</taxon>
        <taxon>Fagales</taxon>
        <taxon>Fagaceae</taxon>
        <taxon>Lithocarpus</taxon>
    </lineage>
</organism>
<dbReference type="AlphaFoldDB" id="A0AAW2DY97"/>
<proteinExistence type="predicted"/>
<evidence type="ECO:0000313" key="2">
    <source>
        <dbReference type="EMBL" id="KAL0015139.1"/>
    </source>
</evidence>
<accession>A0AAW2DY97</accession>
<keyword evidence="3" id="KW-1185">Reference proteome</keyword>
<dbReference type="Proteomes" id="UP001459277">
    <property type="component" value="Unassembled WGS sequence"/>
</dbReference>
<evidence type="ECO:0000313" key="3">
    <source>
        <dbReference type="Proteomes" id="UP001459277"/>
    </source>
</evidence>
<gene>
    <name evidence="2" type="ORF">SO802_002208</name>
</gene>
<sequence length="320" mass="36054">MNYLSRMNLGKTVKKPIVQDLMIPSATPPFGLGYKPIDDDLLEMKVRKKARAKAKAMGLCCPSEPLKPYTSTLNGKFVKTRDSQCYWGFPESSYEERTSDEDEEGGKAPSDDDEGSDAKSDSSSDNSSSDSGHGDDDSNSDSESNNSEYYDSQYSGNDWGEPPSDREDEDEGLYYRDYDDDVDYYDGDIKDNVDDAEAEHIDMRSDDGSDQYRLVNLLEDAGEEIGQANDVDYDDYPYGCLLDWSCINDVSSRSSPRYDKYGREIPKLGSFHNSDLCSLTPHIEEEDYINFRLAILDYKLMVHSLKNMTLESPGGDNEKM</sequence>
<feature type="compositionally biased region" description="Low complexity" evidence="1">
    <location>
        <begin position="141"/>
        <end position="155"/>
    </location>
</feature>
<dbReference type="EMBL" id="JAZDWU010000001">
    <property type="protein sequence ID" value="KAL0015139.1"/>
    <property type="molecule type" value="Genomic_DNA"/>
</dbReference>
<evidence type="ECO:0000256" key="1">
    <source>
        <dbReference type="SAM" id="MobiDB-lite"/>
    </source>
</evidence>
<reference evidence="2 3" key="1">
    <citation type="submission" date="2024-01" db="EMBL/GenBank/DDBJ databases">
        <title>A telomere-to-telomere, gap-free genome of sweet tea (Lithocarpus litseifolius).</title>
        <authorList>
            <person name="Zhou J."/>
        </authorList>
    </citation>
    <scope>NUCLEOTIDE SEQUENCE [LARGE SCALE GENOMIC DNA]</scope>
    <source>
        <strain evidence="2">Zhou-2022a</strain>
        <tissue evidence="2">Leaf</tissue>
    </source>
</reference>
<protein>
    <submittedName>
        <fullName evidence="2">Uncharacterized protein</fullName>
    </submittedName>
</protein>
<comment type="caution">
    <text evidence="2">The sequence shown here is derived from an EMBL/GenBank/DDBJ whole genome shotgun (WGS) entry which is preliminary data.</text>
</comment>
<name>A0AAW2DY97_9ROSI</name>
<feature type="region of interest" description="Disordered" evidence="1">
    <location>
        <begin position="92"/>
        <end position="171"/>
    </location>
</feature>